<protein>
    <submittedName>
        <fullName evidence="1">Uncharacterized protein</fullName>
    </submittedName>
</protein>
<evidence type="ECO:0000313" key="2">
    <source>
        <dbReference type="Proteomes" id="UP001448207"/>
    </source>
</evidence>
<keyword evidence="2" id="KW-1185">Reference proteome</keyword>
<comment type="caution">
    <text evidence="1">The sequence shown here is derived from an EMBL/GenBank/DDBJ whole genome shotgun (WGS) entry which is preliminary data.</text>
</comment>
<gene>
    <name evidence="1" type="ORF">J3Q64DRAFT_1830198</name>
</gene>
<dbReference type="Proteomes" id="UP001448207">
    <property type="component" value="Unassembled WGS sequence"/>
</dbReference>
<evidence type="ECO:0000313" key="1">
    <source>
        <dbReference type="EMBL" id="KAL0092637.1"/>
    </source>
</evidence>
<accession>A0ABR3B9A2</accession>
<proteinExistence type="predicted"/>
<dbReference type="EMBL" id="JBCLYO010000002">
    <property type="protein sequence ID" value="KAL0092637.1"/>
    <property type="molecule type" value="Genomic_DNA"/>
</dbReference>
<sequence>MSMLQKCSPLCTSPLLPRHCWFPNSAQEYISTLGSHSTRQKLLLLESLWIFWTRLDPEIGKLQWHRALQTTKQGTLPIRMFHIKFATLANDIPFTCRLSDCPILAIFMKNIKSQLHQLVKSTLTKYNDWELAYATAMKHKN</sequence>
<name>A0ABR3B9A2_PHYBL</name>
<reference evidence="1 2" key="1">
    <citation type="submission" date="2024-04" db="EMBL/GenBank/DDBJ databases">
        <title>Symmetric and asymmetric DNA N6-adenine methylation regulates different biological responses in Mucorales.</title>
        <authorList>
            <consortium name="Lawrence Berkeley National Laboratory"/>
            <person name="Lax C."/>
            <person name="Mondo S.J."/>
            <person name="Osorio-Concepcion M."/>
            <person name="Muszewska A."/>
            <person name="Corrochano-Luque M."/>
            <person name="Gutierrez G."/>
            <person name="Riley R."/>
            <person name="Lipzen A."/>
            <person name="Guo J."/>
            <person name="Hundley H."/>
            <person name="Amirebrahimi M."/>
            <person name="Ng V."/>
            <person name="Lorenzo-Gutierrez D."/>
            <person name="Binder U."/>
            <person name="Yang J."/>
            <person name="Song Y."/>
            <person name="Canovas D."/>
            <person name="Navarro E."/>
            <person name="Freitag M."/>
            <person name="Gabaldon T."/>
            <person name="Grigoriev I.V."/>
            <person name="Corrochano L.M."/>
            <person name="Nicolas F.E."/>
            <person name="Garre V."/>
        </authorList>
    </citation>
    <scope>NUCLEOTIDE SEQUENCE [LARGE SCALE GENOMIC DNA]</scope>
    <source>
        <strain evidence="1 2">L51</strain>
    </source>
</reference>
<organism evidence="1 2">
    <name type="scientific">Phycomyces blakesleeanus</name>
    <dbReference type="NCBI Taxonomy" id="4837"/>
    <lineage>
        <taxon>Eukaryota</taxon>
        <taxon>Fungi</taxon>
        <taxon>Fungi incertae sedis</taxon>
        <taxon>Mucoromycota</taxon>
        <taxon>Mucoromycotina</taxon>
        <taxon>Mucoromycetes</taxon>
        <taxon>Mucorales</taxon>
        <taxon>Phycomycetaceae</taxon>
        <taxon>Phycomyces</taxon>
    </lineage>
</organism>